<name>A0A3M7SYX3_BRAPC</name>
<evidence type="ECO:0000313" key="1">
    <source>
        <dbReference type="EMBL" id="RNA40788.1"/>
    </source>
</evidence>
<protein>
    <submittedName>
        <fullName evidence="1">Uncharacterized protein</fullName>
    </submittedName>
</protein>
<reference evidence="1 2" key="1">
    <citation type="journal article" date="2018" name="Sci. Rep.">
        <title>Genomic signatures of local adaptation to the degree of environmental predictability in rotifers.</title>
        <authorList>
            <person name="Franch-Gras L."/>
            <person name="Hahn C."/>
            <person name="Garcia-Roger E.M."/>
            <person name="Carmona M.J."/>
            <person name="Serra M."/>
            <person name="Gomez A."/>
        </authorList>
    </citation>
    <scope>NUCLEOTIDE SEQUENCE [LARGE SCALE GENOMIC DNA]</scope>
    <source>
        <strain evidence="1">HYR1</strain>
    </source>
</reference>
<dbReference type="OrthoDB" id="10049726at2759"/>
<feature type="non-terminal residue" evidence="1">
    <location>
        <position position="133"/>
    </location>
</feature>
<comment type="caution">
    <text evidence="1">The sequence shown here is derived from an EMBL/GenBank/DDBJ whole genome shotgun (WGS) entry which is preliminary data.</text>
</comment>
<organism evidence="1 2">
    <name type="scientific">Brachionus plicatilis</name>
    <name type="common">Marine rotifer</name>
    <name type="synonym">Brachionus muelleri</name>
    <dbReference type="NCBI Taxonomy" id="10195"/>
    <lineage>
        <taxon>Eukaryota</taxon>
        <taxon>Metazoa</taxon>
        <taxon>Spiralia</taxon>
        <taxon>Gnathifera</taxon>
        <taxon>Rotifera</taxon>
        <taxon>Eurotatoria</taxon>
        <taxon>Monogononta</taxon>
        <taxon>Pseudotrocha</taxon>
        <taxon>Ploima</taxon>
        <taxon>Brachionidae</taxon>
        <taxon>Brachionus</taxon>
    </lineage>
</organism>
<dbReference type="AlphaFoldDB" id="A0A3M7SYX3"/>
<evidence type="ECO:0000313" key="2">
    <source>
        <dbReference type="Proteomes" id="UP000276133"/>
    </source>
</evidence>
<keyword evidence="2" id="KW-1185">Reference proteome</keyword>
<dbReference type="EMBL" id="REGN01000592">
    <property type="protein sequence ID" value="RNA40788.1"/>
    <property type="molecule type" value="Genomic_DNA"/>
</dbReference>
<dbReference type="Proteomes" id="UP000276133">
    <property type="component" value="Unassembled WGS sequence"/>
</dbReference>
<sequence length="133" mass="15422">MSTSKENSKKTNIQNNRCACCFCNLAHIHPKTELNNQETKLPSCFPPSQKQLTTEEANNTRLVTKCRIITNYESSLMTTRKMLNRLNKPNDLIKFSQHFIIIKISEINDFHKLDLKDIENDITFGKYQLGQCI</sequence>
<gene>
    <name evidence="1" type="ORF">BpHYR1_025800</name>
</gene>
<proteinExistence type="predicted"/>
<accession>A0A3M7SYX3</accession>